<dbReference type="Pfam" id="PF00106">
    <property type="entry name" value="adh_short"/>
    <property type="match status" value="1"/>
</dbReference>
<dbReference type="InterPro" id="IPR002347">
    <property type="entry name" value="SDR_fam"/>
</dbReference>
<dbReference type="Gene3D" id="3.40.50.720">
    <property type="entry name" value="NAD(P)-binding Rossmann-like Domain"/>
    <property type="match status" value="1"/>
</dbReference>
<dbReference type="PANTHER" id="PTHR43157">
    <property type="entry name" value="PHOSPHATIDYLINOSITOL-GLYCAN BIOSYNTHESIS CLASS F PROTEIN-RELATED"/>
    <property type="match status" value="1"/>
</dbReference>
<organism evidence="2 3">
    <name type="scientific">Stachybotrys chartarum (strain CBS 109288 / IBT 7711)</name>
    <name type="common">Toxic black mold</name>
    <name type="synonym">Stilbospora chartarum</name>
    <dbReference type="NCBI Taxonomy" id="1280523"/>
    <lineage>
        <taxon>Eukaryota</taxon>
        <taxon>Fungi</taxon>
        <taxon>Dikarya</taxon>
        <taxon>Ascomycota</taxon>
        <taxon>Pezizomycotina</taxon>
        <taxon>Sordariomycetes</taxon>
        <taxon>Hypocreomycetidae</taxon>
        <taxon>Hypocreales</taxon>
        <taxon>Stachybotryaceae</taxon>
        <taxon>Stachybotrys</taxon>
    </lineage>
</organism>
<dbReference type="PANTHER" id="PTHR43157:SF31">
    <property type="entry name" value="PHOSPHATIDYLINOSITOL-GLYCAN BIOSYNTHESIS CLASS F PROTEIN"/>
    <property type="match status" value="1"/>
</dbReference>
<dbReference type="Proteomes" id="UP000028045">
    <property type="component" value="Unassembled WGS sequence"/>
</dbReference>
<dbReference type="OrthoDB" id="191139at2759"/>
<dbReference type="InterPro" id="IPR036291">
    <property type="entry name" value="NAD(P)-bd_dom_sf"/>
</dbReference>
<sequence>MGSFLGFMFRQLTDKPKPLPKDVNLQGKTALVTGANVGLGLEAAKELVAHGLSRIILGVRSSVKANDAKKALLDINANVDVQVWELDQESFESVKLFADRADSLDRLDAVILSAGVKRIKYDRSTKGGHEMNVQVNHLGTAFLSLLLLAPLEKTAVATAAPSRLTIVSSENHFWVDFKEGKASNIIEHMDQEQSFGKGMDRYNKSKLLNILWMLQLSKRVSGARIIINAVNPGFCKSSLHRSDPGAASFVKLVGWTAAQGGYCLADAVARHEESGTGTYISEQRVKSPSPYLLTKEGADVGAKLWDETIALFSKEAPGVGVLAGLGA</sequence>
<dbReference type="EMBL" id="KL647507">
    <property type="protein sequence ID" value="KEY74553.1"/>
    <property type="molecule type" value="Genomic_DNA"/>
</dbReference>
<keyword evidence="3" id="KW-1185">Reference proteome</keyword>
<evidence type="ECO:0000313" key="3">
    <source>
        <dbReference type="Proteomes" id="UP000028045"/>
    </source>
</evidence>
<name>A0A084BAH4_STACB</name>
<evidence type="ECO:0000256" key="1">
    <source>
        <dbReference type="ARBA" id="ARBA00023002"/>
    </source>
</evidence>
<reference evidence="2 3" key="1">
    <citation type="journal article" date="2014" name="BMC Genomics">
        <title>Comparative genome sequencing reveals chemotype-specific gene clusters in the toxigenic black mold Stachybotrys.</title>
        <authorList>
            <person name="Semeiks J."/>
            <person name="Borek D."/>
            <person name="Otwinowski Z."/>
            <person name="Grishin N.V."/>
        </authorList>
    </citation>
    <scope>NUCLEOTIDE SEQUENCE [LARGE SCALE GENOMIC DNA]</scope>
    <source>
        <strain evidence="3">CBS 109288 / IBT 7711</strain>
    </source>
</reference>
<accession>A0A084BAH4</accession>
<keyword evidence="1" id="KW-0560">Oxidoreductase</keyword>
<dbReference type="PRINTS" id="PR00081">
    <property type="entry name" value="GDHRDH"/>
</dbReference>
<dbReference type="AlphaFoldDB" id="A0A084BAH4"/>
<dbReference type="HOGENOM" id="CLU_010194_44_4_1"/>
<dbReference type="SUPFAM" id="SSF51735">
    <property type="entry name" value="NAD(P)-binding Rossmann-fold domains"/>
    <property type="match status" value="1"/>
</dbReference>
<protein>
    <submittedName>
        <fullName evidence="2">Uncharacterized protein</fullName>
    </submittedName>
</protein>
<proteinExistence type="predicted"/>
<gene>
    <name evidence="2" type="ORF">S7711_07156</name>
</gene>
<evidence type="ECO:0000313" key="2">
    <source>
        <dbReference type="EMBL" id="KEY74553.1"/>
    </source>
</evidence>
<dbReference type="GO" id="GO:0016491">
    <property type="term" value="F:oxidoreductase activity"/>
    <property type="evidence" value="ECO:0007669"/>
    <property type="project" value="UniProtKB-KW"/>
</dbReference>